<evidence type="ECO:0000256" key="5">
    <source>
        <dbReference type="ARBA" id="ARBA00023054"/>
    </source>
</evidence>
<reference evidence="12 13" key="1">
    <citation type="journal article" date="2011" name="Proc. Natl. Acad. Sci. U.S.A.">
        <title>Evolutionary erosion of yeast sex chromosomes by mating-type switching accidents.</title>
        <authorList>
            <person name="Gordon J.L."/>
            <person name="Armisen D."/>
            <person name="Proux-Wera E."/>
            <person name="Oheigeartaigh S.S."/>
            <person name="Byrne K.P."/>
            <person name="Wolfe K.H."/>
        </authorList>
    </citation>
    <scope>NUCLEOTIDE SEQUENCE [LARGE SCALE GENOMIC DNA]</scope>
    <source>
        <strain evidence="13">ATCC MYA-139 / BCRC 22969 / CBS 8797 / CCRC 22969 / KCTC 17520 / NBRC 10181 / NCYC 3082</strain>
    </source>
</reference>
<organism evidence="12 13">
    <name type="scientific">Huiozyma naganishii (strain ATCC MYA-139 / BCRC 22969 / CBS 8797 / KCTC 17520 / NBRC 10181 / NCYC 3082 / Yp74L-3)</name>
    <name type="common">Yeast</name>
    <name type="synonym">Kazachstania naganishii</name>
    <dbReference type="NCBI Taxonomy" id="1071383"/>
    <lineage>
        <taxon>Eukaryota</taxon>
        <taxon>Fungi</taxon>
        <taxon>Dikarya</taxon>
        <taxon>Ascomycota</taxon>
        <taxon>Saccharomycotina</taxon>
        <taxon>Saccharomycetes</taxon>
        <taxon>Saccharomycetales</taxon>
        <taxon>Saccharomycetaceae</taxon>
        <taxon>Huiozyma</taxon>
    </lineage>
</organism>
<dbReference type="GO" id="GO:0000776">
    <property type="term" value="C:kinetochore"/>
    <property type="evidence" value="ECO:0007669"/>
    <property type="project" value="UniProtKB-KW"/>
</dbReference>
<dbReference type="OrthoDB" id="3344830at2759"/>
<keyword evidence="8 9" id="KW-0137">Centromere</keyword>
<accession>J7S7U2</accession>
<keyword evidence="2 9" id="KW-0132">Cell division</keyword>
<keyword evidence="7 9" id="KW-0131">Cell cycle</keyword>
<comment type="subunit">
    <text evidence="9">Component of the NDC80 complex.</text>
</comment>
<feature type="compositionally biased region" description="Low complexity" evidence="11">
    <location>
        <begin position="202"/>
        <end position="212"/>
    </location>
</feature>
<evidence type="ECO:0000256" key="11">
    <source>
        <dbReference type="SAM" id="MobiDB-lite"/>
    </source>
</evidence>
<keyword evidence="1 9" id="KW-0158">Chromosome</keyword>
<dbReference type="HOGENOM" id="CLU_095757_0_0_1"/>
<comment type="function">
    <text evidence="9">Acts as a component of the essential kinetochore-associated NDC80 complex, which is required for chromosome segregation and spindle checkpoint activity.</text>
</comment>
<keyword evidence="13" id="KW-1185">Reference proteome</keyword>
<evidence type="ECO:0000256" key="3">
    <source>
        <dbReference type="ARBA" id="ARBA00022776"/>
    </source>
</evidence>
<evidence type="ECO:0000256" key="9">
    <source>
        <dbReference type="RuleBase" id="RU368011"/>
    </source>
</evidence>
<dbReference type="Gene3D" id="3.30.160.430">
    <property type="match status" value="1"/>
</dbReference>
<keyword evidence="4 9" id="KW-0995">Kinetochore</keyword>
<keyword evidence="3 9" id="KW-0498">Mitosis</keyword>
<sequence length="254" mass="27667">MTTMKSTLDRIAAVQDSFQIDRDLEVIDGTYNTLGEIETLISSQKQQKGDALDQLTTSIADLNDQLHQLRQDVSRLQLESQRYNNKEQLFRENARELESLELENVQLKDSNDTVMNQLIELAGYNENGHMGGPPTALEEEENAILSDPVARANLLRLQLYRSLGVSLDVSSNQLFIASGGGPAFQTDTPQTQPGSQTGGQTGSQPSSQPGGPAATETKIDALSLDDDYSDFYKTKFIWGKIGEGVGAGRSLGGL</sequence>
<feature type="region of interest" description="Disordered" evidence="11">
    <location>
        <begin position="180"/>
        <end position="219"/>
    </location>
</feature>
<dbReference type="InterPro" id="IPR038066">
    <property type="entry name" value="Spc24_Fungi_globular_sf"/>
</dbReference>
<dbReference type="RefSeq" id="XP_022464737.1">
    <property type="nucleotide sequence ID" value="XM_022608219.1"/>
</dbReference>
<proteinExistence type="inferred from homology"/>
<keyword evidence="6 9" id="KW-0539">Nucleus</keyword>
<evidence type="ECO:0000313" key="12">
    <source>
        <dbReference type="EMBL" id="CCK70491.1"/>
    </source>
</evidence>
<dbReference type="GeneID" id="34526191"/>
<gene>
    <name evidence="12" type="primary">KNAG0E02300</name>
    <name evidence="12" type="ordered locus">KNAG_0E02300</name>
</gene>
<comment type="subcellular location">
    <subcellularLocation>
        <location evidence="9">Nucleus</location>
    </subcellularLocation>
    <subcellularLocation>
        <location evidence="9">Chromosome</location>
        <location evidence="9">Centromere</location>
        <location evidence="9">Kinetochore</location>
    </subcellularLocation>
</comment>
<dbReference type="Proteomes" id="UP000006310">
    <property type="component" value="Chromosome 5"/>
</dbReference>
<dbReference type="EMBL" id="HE978318">
    <property type="protein sequence ID" value="CCK70491.1"/>
    <property type="molecule type" value="Genomic_DNA"/>
</dbReference>
<evidence type="ECO:0000256" key="8">
    <source>
        <dbReference type="ARBA" id="ARBA00023328"/>
    </source>
</evidence>
<evidence type="ECO:0000256" key="6">
    <source>
        <dbReference type="ARBA" id="ARBA00023242"/>
    </source>
</evidence>
<evidence type="ECO:0000256" key="10">
    <source>
        <dbReference type="SAM" id="Coils"/>
    </source>
</evidence>
<dbReference type="STRING" id="1071383.J7S7U2"/>
<dbReference type="AlphaFoldDB" id="J7S7U2"/>
<keyword evidence="5 10" id="KW-0175">Coiled coil</keyword>
<evidence type="ECO:0000256" key="4">
    <source>
        <dbReference type="ARBA" id="ARBA00022838"/>
    </source>
</evidence>
<protein>
    <recommendedName>
        <fullName evidence="9">Kinetochore protein Spc24</fullName>
    </recommendedName>
</protein>
<feature type="coiled-coil region" evidence="10">
    <location>
        <begin position="52"/>
        <end position="117"/>
    </location>
</feature>
<evidence type="ECO:0000256" key="7">
    <source>
        <dbReference type="ARBA" id="ARBA00023306"/>
    </source>
</evidence>
<dbReference type="GO" id="GO:0005634">
    <property type="term" value="C:nucleus"/>
    <property type="evidence" value="ECO:0007669"/>
    <property type="project" value="UniProtKB-SubCell"/>
</dbReference>
<dbReference type="KEGG" id="kng:KNAG_0E02300"/>
<evidence type="ECO:0000256" key="2">
    <source>
        <dbReference type="ARBA" id="ARBA00022618"/>
    </source>
</evidence>
<dbReference type="GO" id="GO:0051301">
    <property type="term" value="P:cell division"/>
    <property type="evidence" value="ECO:0007669"/>
    <property type="project" value="UniProtKB-UniRule"/>
</dbReference>
<evidence type="ECO:0000313" key="13">
    <source>
        <dbReference type="Proteomes" id="UP000006310"/>
    </source>
</evidence>
<dbReference type="Pfam" id="PF08286">
    <property type="entry name" value="Spc24"/>
    <property type="match status" value="1"/>
</dbReference>
<name>J7S7U2_HUIN7</name>
<dbReference type="InterPro" id="IPR013252">
    <property type="entry name" value="Ndc80_Spc24"/>
</dbReference>
<reference evidence="13" key="2">
    <citation type="submission" date="2012-08" db="EMBL/GenBank/DDBJ databases">
        <title>Genome sequence of Kazachstania naganishii.</title>
        <authorList>
            <person name="Gordon J.L."/>
            <person name="Armisen D."/>
            <person name="Proux-Wera E."/>
            <person name="OhEigeartaigh S.S."/>
            <person name="Byrne K.P."/>
            <person name="Wolfe K.H."/>
        </authorList>
    </citation>
    <scope>NUCLEOTIDE SEQUENCE [LARGE SCALE GENOMIC DNA]</scope>
    <source>
        <strain evidence="13">ATCC MYA-139 / BCRC 22969 / CBS 8797 / CCRC 22969 / KCTC 17520 / NBRC 10181 / NCYC 3082</strain>
    </source>
</reference>
<comment type="similarity">
    <text evidence="9">Belongs to the SPC24 family.</text>
</comment>
<evidence type="ECO:0000256" key="1">
    <source>
        <dbReference type="ARBA" id="ARBA00022454"/>
    </source>
</evidence>